<dbReference type="Gene3D" id="1.25.40.10">
    <property type="entry name" value="Tetratricopeptide repeat domain"/>
    <property type="match status" value="1"/>
</dbReference>
<proteinExistence type="predicted"/>
<organism evidence="2 3">
    <name type="scientific">Marinomonas balearica</name>
    <dbReference type="NCBI Taxonomy" id="491947"/>
    <lineage>
        <taxon>Bacteria</taxon>
        <taxon>Pseudomonadati</taxon>
        <taxon>Pseudomonadota</taxon>
        <taxon>Gammaproteobacteria</taxon>
        <taxon>Oceanospirillales</taxon>
        <taxon>Oceanospirillaceae</taxon>
        <taxon>Marinomonas</taxon>
    </lineage>
</organism>
<dbReference type="RefSeq" id="WP_133505279.1">
    <property type="nucleotide sequence ID" value="NZ_SNXC01000017.1"/>
</dbReference>
<accession>A0A4R6M3W2</accession>
<comment type="caution">
    <text evidence="2">The sequence shown here is derived from an EMBL/GenBank/DDBJ whole genome shotgun (WGS) entry which is preliminary data.</text>
</comment>
<gene>
    <name evidence="2" type="ORF">DFP79_3606</name>
</gene>
<name>A0A4R6M3W2_9GAMM</name>
<reference evidence="2 3" key="1">
    <citation type="submission" date="2019-03" db="EMBL/GenBank/DDBJ databases">
        <title>Genomic Encyclopedia of Type Strains, Phase III (KMG-III): the genomes of soil and plant-associated and newly described type strains.</title>
        <authorList>
            <person name="Whitman W."/>
        </authorList>
    </citation>
    <scope>NUCLEOTIDE SEQUENCE [LARGE SCALE GENOMIC DNA]</scope>
    <source>
        <strain evidence="2 3">CECT 7378</strain>
    </source>
</reference>
<dbReference type="Proteomes" id="UP000294656">
    <property type="component" value="Unassembled WGS sequence"/>
</dbReference>
<keyword evidence="1" id="KW-0732">Signal</keyword>
<evidence type="ECO:0000256" key="1">
    <source>
        <dbReference type="SAM" id="SignalP"/>
    </source>
</evidence>
<dbReference type="EMBL" id="SNXC01000017">
    <property type="protein sequence ID" value="TDO95365.1"/>
    <property type="molecule type" value="Genomic_DNA"/>
</dbReference>
<feature type="chain" id="PRO_5020745157" description="Sel1 repeat-containing protein" evidence="1">
    <location>
        <begin position="19"/>
        <end position="189"/>
    </location>
</feature>
<feature type="signal peptide" evidence="1">
    <location>
        <begin position="1"/>
        <end position="18"/>
    </location>
</feature>
<dbReference type="SUPFAM" id="SSF81901">
    <property type="entry name" value="HCP-like"/>
    <property type="match status" value="1"/>
</dbReference>
<evidence type="ECO:0008006" key="4">
    <source>
        <dbReference type="Google" id="ProtNLM"/>
    </source>
</evidence>
<dbReference type="AlphaFoldDB" id="A0A4R6M3W2"/>
<evidence type="ECO:0000313" key="2">
    <source>
        <dbReference type="EMBL" id="TDO95365.1"/>
    </source>
</evidence>
<keyword evidence="3" id="KW-1185">Reference proteome</keyword>
<protein>
    <recommendedName>
        <fullName evidence="4">Sel1 repeat-containing protein</fullName>
    </recommendedName>
</protein>
<dbReference type="InterPro" id="IPR011990">
    <property type="entry name" value="TPR-like_helical_dom_sf"/>
</dbReference>
<evidence type="ECO:0000313" key="3">
    <source>
        <dbReference type="Proteomes" id="UP000294656"/>
    </source>
</evidence>
<sequence>MSRIILIFSLIFCSSVIAEECKVKYLEELDYTDIECQFYMGTAAYRNKVYSVAAAHWNYVINSPLKYEGEEVIKAMALSTKTFLTYQGLGLKQDRNKAVKNWIDAVSKGDLEARRHLGFAYSDEKFKNKDPIKALGWYESIFLLHPNKDEVDESDLGVYQDAIDGAEKLRNSLSSKQKEAAISFAKSTL</sequence>
<dbReference type="OrthoDB" id="6400240at2"/>